<evidence type="ECO:0000313" key="2">
    <source>
        <dbReference type="EMBL" id="UWZ76282.1"/>
    </source>
</evidence>
<evidence type="ECO:0000313" key="1">
    <source>
        <dbReference type="EMBL" id="PLO60088.1"/>
    </source>
</evidence>
<accession>A0A249WND3</accession>
<protein>
    <submittedName>
        <fullName evidence="1">Uncharacterized protein</fullName>
    </submittedName>
</protein>
<evidence type="ECO:0000313" key="3">
    <source>
        <dbReference type="Proteomes" id="UP000234667"/>
    </source>
</evidence>
<reference evidence="1 3" key="1">
    <citation type="submission" date="2017-11" db="EMBL/GenBank/DDBJ databases">
        <authorList>
            <person name="Han C.G."/>
        </authorList>
    </citation>
    <scope>NUCLEOTIDE SEQUENCE [LARGE SCALE GENOMIC DNA]</scope>
    <source>
        <strain evidence="1 3">A10</strain>
    </source>
</reference>
<reference evidence="1 3" key="2">
    <citation type="submission" date="2018-01" db="EMBL/GenBank/DDBJ databases">
        <title>Genomic study of Klebsiella pneumoniae.</title>
        <authorList>
            <person name="Yang Y."/>
            <person name="Bicalho R."/>
        </authorList>
    </citation>
    <scope>NUCLEOTIDE SEQUENCE [LARGE SCALE GENOMIC DNA]</scope>
    <source>
        <strain evidence="1 3">A10</strain>
    </source>
</reference>
<dbReference type="AlphaFoldDB" id="A0A249WND3"/>
<name>A0A249WND3_9ENTR</name>
<dbReference type="RefSeq" id="WP_071881738.1">
    <property type="nucleotide sequence ID" value="NZ_BQUK01000018.1"/>
</dbReference>
<dbReference type="EMBL" id="CP102103">
    <property type="protein sequence ID" value="UWZ76282.1"/>
    <property type="molecule type" value="Genomic_DNA"/>
</dbReference>
<dbReference type="EMBL" id="PIDR01001935">
    <property type="protein sequence ID" value="PLO60088.1"/>
    <property type="molecule type" value="Genomic_DNA"/>
</dbReference>
<proteinExistence type="predicted"/>
<reference evidence="2" key="3">
    <citation type="submission" date="2022-08" db="EMBL/GenBank/DDBJ databases">
        <title>Genomic characterization and comparative genomic analysis of a strain of klebsiella michiganensis carrying blaKPC-2 isolated from the blood of children with very preterm bloodstream infection.</title>
        <authorList>
            <person name="Zhang N."/>
        </authorList>
    </citation>
    <scope>NUCLEOTIDE SEQUENCE</scope>
    <source>
        <strain evidence="2">BSI-KPN166</strain>
    </source>
</reference>
<organism evidence="1 3">
    <name type="scientific">Klebsiella michiganensis</name>
    <dbReference type="NCBI Taxonomy" id="1134687"/>
    <lineage>
        <taxon>Bacteria</taxon>
        <taxon>Pseudomonadati</taxon>
        <taxon>Pseudomonadota</taxon>
        <taxon>Gammaproteobacteria</taxon>
        <taxon>Enterobacterales</taxon>
        <taxon>Enterobacteriaceae</taxon>
        <taxon>Klebsiella/Raoultella group</taxon>
        <taxon>Klebsiella</taxon>
    </lineage>
</organism>
<dbReference type="Proteomes" id="UP001060345">
    <property type="component" value="Chromosome"/>
</dbReference>
<gene>
    <name evidence="1" type="ORF">CWN49_34675</name>
    <name evidence="2" type="ORF">NP224_11590</name>
</gene>
<dbReference type="Proteomes" id="UP000234667">
    <property type="component" value="Unassembled WGS sequence"/>
</dbReference>
<sequence>MVIADGKKRSRRNKPSVIAAEPCGKRARQDDMTHKEYLCFHINYACLTQSAESKTGTALPGLLLHEIIKG</sequence>